<dbReference type="EC" id="2.3.2.27" evidence="2"/>
<protein>
    <recommendedName>
        <fullName evidence="7">E3 ubiquitin ligase TRAF3IP2</fullName>
        <ecNumber evidence="2">2.3.2.27</ecNumber>
    </recommendedName>
    <alternativeName>
        <fullName evidence="8">Adapter protein CIKS</fullName>
    </alternativeName>
    <alternativeName>
        <fullName evidence="9">Connection to IKK and SAPK/JNK</fullName>
    </alternativeName>
    <alternativeName>
        <fullName evidence="12">E3 ubiquitin-protein ligase CIKS</fullName>
    </alternativeName>
    <alternativeName>
        <fullName evidence="10">Nuclear factor NF-kappa-B activator 1</fullName>
    </alternativeName>
    <alternativeName>
        <fullName evidence="11">TRAF3-interacting protein 2</fullName>
    </alternativeName>
</protein>
<gene>
    <name evidence="14" type="ORF">JOB18_022147</name>
</gene>
<comment type="catalytic activity">
    <reaction evidence="1">
        <text>S-ubiquitinyl-[E2 ubiquitin-conjugating enzyme]-L-cysteine + [acceptor protein]-L-lysine = [E2 ubiquitin-conjugating enzyme]-L-cysteine + N(6)-ubiquitinyl-[acceptor protein]-L-lysine.</text>
        <dbReference type="EC" id="2.3.2.27"/>
    </reaction>
</comment>
<evidence type="ECO:0000259" key="13">
    <source>
        <dbReference type="PROSITE" id="PS51534"/>
    </source>
</evidence>
<keyword evidence="3" id="KW-0808">Transferase</keyword>
<evidence type="ECO:0000256" key="7">
    <source>
        <dbReference type="ARBA" id="ARBA00073304"/>
    </source>
</evidence>
<dbReference type="InterPro" id="IPR053047">
    <property type="entry name" value="E3_ubiq_ligase_TRAF3IP2"/>
</dbReference>
<dbReference type="Pfam" id="PF08357">
    <property type="entry name" value="SEFIR"/>
    <property type="match status" value="1"/>
</dbReference>
<feature type="domain" description="SEFIR" evidence="13">
    <location>
        <begin position="1"/>
        <end position="117"/>
    </location>
</feature>
<keyword evidence="4" id="KW-0833">Ubl conjugation pathway</keyword>
<evidence type="ECO:0000256" key="10">
    <source>
        <dbReference type="ARBA" id="ARBA00078387"/>
    </source>
</evidence>
<dbReference type="Proteomes" id="UP000693946">
    <property type="component" value="Linkage Group LG14"/>
</dbReference>
<dbReference type="FunFam" id="3.40.50.11530:FF:000007">
    <property type="entry name" value="adapter protein CIKS isoform X3"/>
    <property type="match status" value="1"/>
</dbReference>
<comment type="caution">
    <text evidence="14">The sequence shown here is derived from an EMBL/GenBank/DDBJ whole genome shotgun (WGS) entry which is preliminary data.</text>
</comment>
<keyword evidence="5" id="KW-0395">Inflammatory response</keyword>
<proteinExistence type="predicted"/>
<organism evidence="14 15">
    <name type="scientific">Solea senegalensis</name>
    <name type="common">Senegalese sole</name>
    <dbReference type="NCBI Taxonomy" id="28829"/>
    <lineage>
        <taxon>Eukaryota</taxon>
        <taxon>Metazoa</taxon>
        <taxon>Chordata</taxon>
        <taxon>Craniata</taxon>
        <taxon>Vertebrata</taxon>
        <taxon>Euteleostomi</taxon>
        <taxon>Actinopterygii</taxon>
        <taxon>Neopterygii</taxon>
        <taxon>Teleostei</taxon>
        <taxon>Neoteleostei</taxon>
        <taxon>Acanthomorphata</taxon>
        <taxon>Carangaria</taxon>
        <taxon>Pleuronectiformes</taxon>
        <taxon>Pleuronectoidei</taxon>
        <taxon>Soleidae</taxon>
        <taxon>Solea</taxon>
    </lineage>
</organism>
<evidence type="ECO:0000256" key="8">
    <source>
        <dbReference type="ARBA" id="ARBA00075327"/>
    </source>
</evidence>
<reference evidence="14 15" key="1">
    <citation type="journal article" date="2021" name="Sci. Rep.">
        <title>Chromosome anchoring in Senegalese sole (Solea senegalensis) reveals sex-associated markers and genome rearrangements in flatfish.</title>
        <authorList>
            <person name="Guerrero-Cozar I."/>
            <person name="Gomez-Garrido J."/>
            <person name="Berbel C."/>
            <person name="Martinez-Blanch J.F."/>
            <person name="Alioto T."/>
            <person name="Claros M.G."/>
            <person name="Gagnaire P.A."/>
            <person name="Manchado M."/>
        </authorList>
    </citation>
    <scope>NUCLEOTIDE SEQUENCE [LARGE SCALE GENOMIC DNA]</scope>
    <source>
        <strain evidence="14">Sse05_10M</strain>
    </source>
</reference>
<dbReference type="PROSITE" id="PS51534">
    <property type="entry name" value="SEFIR"/>
    <property type="match status" value="1"/>
</dbReference>
<dbReference type="GO" id="GO:0000209">
    <property type="term" value="P:protein polyubiquitination"/>
    <property type="evidence" value="ECO:0007669"/>
    <property type="project" value="UniProtKB-ARBA"/>
</dbReference>
<comment type="subunit">
    <text evidence="6">Interacts with IKBKG/NF-kappa B essential modulator, with CHUK/IKK-alpha and with IKBKB/IKK-beta. Interacts with TRAF6; this interaction is direct. Interacts with IL17RA and IL17RC. Interacts with IL17RB.</text>
</comment>
<evidence type="ECO:0000256" key="12">
    <source>
        <dbReference type="ARBA" id="ARBA00080040"/>
    </source>
</evidence>
<dbReference type="GO" id="GO:0006959">
    <property type="term" value="P:humoral immune response"/>
    <property type="evidence" value="ECO:0007669"/>
    <property type="project" value="TreeGrafter"/>
</dbReference>
<evidence type="ECO:0000256" key="3">
    <source>
        <dbReference type="ARBA" id="ARBA00022679"/>
    </source>
</evidence>
<dbReference type="GO" id="GO:0097400">
    <property type="term" value="P:interleukin-17-mediated signaling pathway"/>
    <property type="evidence" value="ECO:0007669"/>
    <property type="project" value="UniProtKB-ARBA"/>
</dbReference>
<evidence type="ECO:0000256" key="11">
    <source>
        <dbReference type="ARBA" id="ARBA00078673"/>
    </source>
</evidence>
<dbReference type="GO" id="GO:0005737">
    <property type="term" value="C:cytoplasm"/>
    <property type="evidence" value="ECO:0007669"/>
    <property type="project" value="UniProtKB-ARBA"/>
</dbReference>
<evidence type="ECO:0000256" key="1">
    <source>
        <dbReference type="ARBA" id="ARBA00000900"/>
    </source>
</evidence>
<dbReference type="GO" id="GO:0006954">
    <property type="term" value="P:inflammatory response"/>
    <property type="evidence" value="ECO:0007669"/>
    <property type="project" value="UniProtKB-KW"/>
</dbReference>
<keyword evidence="15" id="KW-1185">Reference proteome</keyword>
<dbReference type="GO" id="GO:0038173">
    <property type="term" value="P:interleukin-17A-mediated signaling pathway"/>
    <property type="evidence" value="ECO:0007669"/>
    <property type="project" value="UniProtKB-ARBA"/>
</dbReference>
<dbReference type="EMBL" id="JAGKHQ010000006">
    <property type="protein sequence ID" value="KAG7513994.1"/>
    <property type="molecule type" value="Genomic_DNA"/>
</dbReference>
<dbReference type="PANTHER" id="PTHR34257:SF3">
    <property type="entry name" value="ADAPTER PROTEIN CIKS-RELATED"/>
    <property type="match status" value="1"/>
</dbReference>
<sequence>MFVVFQIDIFEQQFSSISKIDFMERYLSEREYLIIIIISPKYYETVTAPPVGVENDERTFNTVYIHKQLQNEFIQNGSKNFRFIPILFPGAKKCHVPNWLQNTNVYRWPRDRDDILRRLMRVEKYNPPPIGELPTIVSIPI</sequence>
<evidence type="ECO:0000313" key="14">
    <source>
        <dbReference type="EMBL" id="KAG7513994.1"/>
    </source>
</evidence>
<dbReference type="InterPro" id="IPR013568">
    <property type="entry name" value="SEFIR_dom"/>
</dbReference>
<evidence type="ECO:0000256" key="6">
    <source>
        <dbReference type="ARBA" id="ARBA00064316"/>
    </source>
</evidence>
<evidence type="ECO:0000256" key="2">
    <source>
        <dbReference type="ARBA" id="ARBA00012483"/>
    </source>
</evidence>
<name>A0AAV6S9U5_SOLSE</name>
<dbReference type="GO" id="GO:0061630">
    <property type="term" value="F:ubiquitin protein ligase activity"/>
    <property type="evidence" value="ECO:0007669"/>
    <property type="project" value="UniProtKB-EC"/>
</dbReference>
<dbReference type="GO" id="GO:0043123">
    <property type="term" value="P:positive regulation of canonical NF-kappaB signal transduction"/>
    <property type="evidence" value="ECO:0007669"/>
    <property type="project" value="TreeGrafter"/>
</dbReference>
<accession>A0AAV6S9U5</accession>
<evidence type="ECO:0000256" key="4">
    <source>
        <dbReference type="ARBA" id="ARBA00022786"/>
    </source>
</evidence>
<evidence type="ECO:0000313" key="15">
    <source>
        <dbReference type="Proteomes" id="UP000693946"/>
    </source>
</evidence>
<dbReference type="PANTHER" id="PTHR34257">
    <property type="entry name" value="ADAPTER PROTEIN CIKS"/>
    <property type="match status" value="1"/>
</dbReference>
<evidence type="ECO:0000256" key="5">
    <source>
        <dbReference type="ARBA" id="ARBA00023198"/>
    </source>
</evidence>
<dbReference type="AlphaFoldDB" id="A0AAV6S9U5"/>
<evidence type="ECO:0000256" key="9">
    <source>
        <dbReference type="ARBA" id="ARBA00076636"/>
    </source>
</evidence>